<name>A0A4U1B912_9GAMM</name>
<dbReference type="GO" id="GO:0046872">
    <property type="term" value="F:metal ion binding"/>
    <property type="evidence" value="ECO:0007669"/>
    <property type="project" value="UniProtKB-KW"/>
</dbReference>
<dbReference type="InterPro" id="IPR000086">
    <property type="entry name" value="NUDIX_hydrolase_dom"/>
</dbReference>
<comment type="caution">
    <text evidence="16">The sequence shown here is derived from an EMBL/GenBank/DDBJ whole genome shotgun (WGS) entry which is preliminary data.</text>
</comment>
<evidence type="ECO:0000256" key="2">
    <source>
        <dbReference type="ARBA" id="ARBA00007482"/>
    </source>
</evidence>
<dbReference type="PROSITE" id="PS00893">
    <property type="entry name" value="NUDIX_BOX"/>
    <property type="match status" value="1"/>
</dbReference>
<dbReference type="SUPFAM" id="SSF55811">
    <property type="entry name" value="Nudix"/>
    <property type="match status" value="1"/>
</dbReference>
<dbReference type="CDD" id="cd24155">
    <property type="entry name" value="NUDIX_ADPRase"/>
    <property type="match status" value="1"/>
</dbReference>
<reference evidence="16 17" key="1">
    <citation type="submission" date="2019-04" db="EMBL/GenBank/DDBJ databases">
        <title>Thalassotalea guangxiensis sp. nov., isolated from sediment of the coastal wetland.</title>
        <authorList>
            <person name="Zheng S."/>
            <person name="Zhang D."/>
        </authorList>
    </citation>
    <scope>NUCLEOTIDE SEQUENCE [LARGE SCALE GENOMIC DNA]</scope>
    <source>
        <strain evidence="16 17">ZS-4</strain>
    </source>
</reference>
<dbReference type="GO" id="GO:0006753">
    <property type="term" value="P:nucleoside phosphate metabolic process"/>
    <property type="evidence" value="ECO:0007669"/>
    <property type="project" value="TreeGrafter"/>
</dbReference>
<evidence type="ECO:0000313" key="16">
    <source>
        <dbReference type="EMBL" id="TKB47199.1"/>
    </source>
</evidence>
<keyword evidence="5 13" id="KW-0479">Metal-binding</keyword>
<keyword evidence="17" id="KW-1185">Reference proteome</keyword>
<feature type="binding site" evidence="13">
    <location>
        <position position="165"/>
    </location>
    <ligand>
        <name>Mg(2+)</name>
        <dbReference type="ChEBI" id="CHEBI:18420"/>
        <label>1</label>
    </ligand>
</feature>
<comment type="function">
    <text evidence="8">Acts on ADP-mannose and ADP-glucose as well as ADP-ribose. Prevents glycogen biosynthesis. The reaction catalyzed by this enzyme is a limiting step of the gluconeogenic process.</text>
</comment>
<evidence type="ECO:0000256" key="10">
    <source>
        <dbReference type="ARBA" id="ARBA00030308"/>
    </source>
</evidence>
<dbReference type="Gene3D" id="3.90.79.10">
    <property type="entry name" value="Nucleoside Triphosphate Pyrophosphohydrolase"/>
    <property type="match status" value="1"/>
</dbReference>
<dbReference type="EC" id="3.6.1.13" evidence="3"/>
<dbReference type="PANTHER" id="PTHR11839:SF5">
    <property type="entry name" value="ADP-RIBOSE PYROPHOSPHATASE"/>
    <property type="match status" value="1"/>
</dbReference>
<evidence type="ECO:0000256" key="11">
    <source>
        <dbReference type="ARBA" id="ARBA00033056"/>
    </source>
</evidence>
<dbReference type="GO" id="GO:0047631">
    <property type="term" value="F:ADP-ribose diphosphatase activity"/>
    <property type="evidence" value="ECO:0007669"/>
    <property type="project" value="UniProtKB-EC"/>
</dbReference>
<evidence type="ECO:0000256" key="1">
    <source>
        <dbReference type="ARBA" id="ARBA00001946"/>
    </source>
</evidence>
<dbReference type="OrthoDB" id="5292471at2"/>
<dbReference type="RefSeq" id="WP_136734549.1">
    <property type="nucleotide sequence ID" value="NZ_SWDB01000004.1"/>
</dbReference>
<evidence type="ECO:0000256" key="9">
    <source>
        <dbReference type="ARBA" id="ARBA00030162"/>
    </source>
</evidence>
<keyword evidence="7 13" id="KW-0460">Magnesium</keyword>
<dbReference type="GO" id="GO:0005829">
    <property type="term" value="C:cytosol"/>
    <property type="evidence" value="ECO:0007669"/>
    <property type="project" value="TreeGrafter"/>
</dbReference>
<dbReference type="InterPro" id="IPR015797">
    <property type="entry name" value="NUDIX_hydrolase-like_dom_sf"/>
</dbReference>
<feature type="binding site" evidence="13">
    <location>
        <position position="113"/>
    </location>
    <ligand>
        <name>Mg(2+)</name>
        <dbReference type="ChEBI" id="CHEBI:18420"/>
        <label>1</label>
    </ligand>
</feature>
<evidence type="ECO:0000256" key="5">
    <source>
        <dbReference type="ARBA" id="ARBA00022723"/>
    </source>
</evidence>
<feature type="binding site" evidence="13">
    <location>
        <position position="93"/>
    </location>
    <ligand>
        <name>Mg(2+)</name>
        <dbReference type="ChEBI" id="CHEBI:18420"/>
        <label>1</label>
    </ligand>
</feature>
<evidence type="ECO:0000259" key="15">
    <source>
        <dbReference type="PROSITE" id="PS51462"/>
    </source>
</evidence>
<dbReference type="Proteomes" id="UP000307999">
    <property type="component" value="Unassembled WGS sequence"/>
</dbReference>
<evidence type="ECO:0000313" key="17">
    <source>
        <dbReference type="Proteomes" id="UP000307999"/>
    </source>
</evidence>
<keyword evidence="6" id="KW-0378">Hydrolase</keyword>
<proteinExistence type="inferred from homology"/>
<dbReference type="Pfam" id="PF00293">
    <property type="entry name" value="NUDIX"/>
    <property type="match status" value="1"/>
</dbReference>
<dbReference type="EMBL" id="SWDB01000004">
    <property type="protein sequence ID" value="TKB47199.1"/>
    <property type="molecule type" value="Genomic_DNA"/>
</dbReference>
<dbReference type="InterPro" id="IPR004385">
    <property type="entry name" value="NDP_pyrophosphatase"/>
</dbReference>
<feature type="short sequence motif" description="Nudix box" evidence="14">
    <location>
        <begin position="94"/>
        <end position="116"/>
    </location>
</feature>
<feature type="binding site" evidence="13">
    <location>
        <position position="109"/>
    </location>
    <ligand>
        <name>Mg(2+)</name>
        <dbReference type="ChEBI" id="CHEBI:18420"/>
        <label>1</label>
    </ligand>
</feature>
<dbReference type="NCBIfam" id="TIGR00052">
    <property type="entry name" value="nudix-type nucleoside diphosphatase, YffH/AdpP family"/>
    <property type="match status" value="1"/>
</dbReference>
<evidence type="ECO:0000256" key="4">
    <source>
        <dbReference type="ARBA" id="ARBA00013297"/>
    </source>
</evidence>
<comment type="catalytic activity">
    <reaction evidence="12">
        <text>ADP-D-ribose + H2O = D-ribose 5-phosphate + AMP + 2 H(+)</text>
        <dbReference type="Rhea" id="RHEA:10412"/>
        <dbReference type="ChEBI" id="CHEBI:15377"/>
        <dbReference type="ChEBI" id="CHEBI:15378"/>
        <dbReference type="ChEBI" id="CHEBI:57967"/>
        <dbReference type="ChEBI" id="CHEBI:78346"/>
        <dbReference type="ChEBI" id="CHEBI:456215"/>
        <dbReference type="EC" id="3.6.1.13"/>
    </reaction>
</comment>
<evidence type="ECO:0000256" key="12">
    <source>
        <dbReference type="ARBA" id="ARBA00049546"/>
    </source>
</evidence>
<dbReference type="AlphaFoldDB" id="A0A4U1B912"/>
<feature type="domain" description="Nudix hydrolase" evidence="15">
    <location>
        <begin position="52"/>
        <end position="199"/>
    </location>
</feature>
<comment type="cofactor">
    <cofactor evidence="1 13">
        <name>Mg(2+)</name>
        <dbReference type="ChEBI" id="CHEBI:18420"/>
    </cofactor>
</comment>
<accession>A0A4U1B912</accession>
<dbReference type="PANTHER" id="PTHR11839">
    <property type="entry name" value="UDP/ADP-SUGAR PYROPHOSPHATASE"/>
    <property type="match status" value="1"/>
</dbReference>
<organism evidence="16 17">
    <name type="scientific">Thalassotalea mangrovi</name>
    <dbReference type="NCBI Taxonomy" id="2572245"/>
    <lineage>
        <taxon>Bacteria</taxon>
        <taxon>Pseudomonadati</taxon>
        <taxon>Pseudomonadota</taxon>
        <taxon>Gammaproteobacteria</taxon>
        <taxon>Alteromonadales</taxon>
        <taxon>Colwelliaceae</taxon>
        <taxon>Thalassotalea</taxon>
    </lineage>
</organism>
<dbReference type="GO" id="GO:0019693">
    <property type="term" value="P:ribose phosphate metabolic process"/>
    <property type="evidence" value="ECO:0007669"/>
    <property type="project" value="TreeGrafter"/>
</dbReference>
<evidence type="ECO:0000256" key="6">
    <source>
        <dbReference type="ARBA" id="ARBA00022801"/>
    </source>
</evidence>
<sequence>MENKDLKQKPQIIQIKDKKTVFKGFFRVDEWHIQHELFAGGMSACFTREIFERGDAVILLPYDKRQDKVLLVEQFRAGAVRNGEDPWLLEPIAGMIEPGESPKDVAVREADEEAGLSISEDKLIFIMEYFSSPGGTSEKLFLYLGLCNLPATFDGQLHGLDDENEDICTHLVSRERALEWLAQGRITNASTIIALQWLALNYQKLSN</sequence>
<protein>
    <recommendedName>
        <fullName evidence="4">ADP-ribose pyrophosphatase</fullName>
        <ecNumber evidence="3">3.6.1.13</ecNumber>
    </recommendedName>
    <alternativeName>
        <fullName evidence="9">ADP-ribose diphosphatase</fullName>
    </alternativeName>
    <alternativeName>
        <fullName evidence="11">ADP-ribose phosphohydrolase</fullName>
    </alternativeName>
    <alternativeName>
        <fullName evidence="10">Adenosine diphosphoribose pyrophosphatase</fullName>
    </alternativeName>
</protein>
<evidence type="ECO:0000256" key="3">
    <source>
        <dbReference type="ARBA" id="ARBA00012453"/>
    </source>
</evidence>
<comment type="similarity">
    <text evidence="2">Belongs to the Nudix hydrolase family. NudF subfamily.</text>
</comment>
<evidence type="ECO:0000256" key="13">
    <source>
        <dbReference type="PIRSR" id="PIRSR604385-2"/>
    </source>
</evidence>
<dbReference type="InterPro" id="IPR020084">
    <property type="entry name" value="NUDIX_hydrolase_CS"/>
</dbReference>
<evidence type="ECO:0000256" key="14">
    <source>
        <dbReference type="PIRSR" id="PIRSR604385-3"/>
    </source>
</evidence>
<dbReference type="GO" id="GO:0019144">
    <property type="term" value="F:ADP-sugar diphosphatase activity"/>
    <property type="evidence" value="ECO:0007669"/>
    <property type="project" value="TreeGrafter"/>
</dbReference>
<gene>
    <name evidence="16" type="ORF">E8M12_02765</name>
</gene>
<dbReference type="PROSITE" id="PS51462">
    <property type="entry name" value="NUDIX"/>
    <property type="match status" value="1"/>
</dbReference>
<evidence type="ECO:0000256" key="8">
    <source>
        <dbReference type="ARBA" id="ARBA00025164"/>
    </source>
</evidence>
<evidence type="ECO:0000256" key="7">
    <source>
        <dbReference type="ARBA" id="ARBA00022842"/>
    </source>
</evidence>